<name>A0ABX8DJE7_9GAMM</name>
<dbReference type="Pfam" id="PF13487">
    <property type="entry name" value="HD_5"/>
    <property type="match status" value="1"/>
</dbReference>
<dbReference type="EMBL" id="CP074572">
    <property type="protein sequence ID" value="QVK24455.1"/>
    <property type="molecule type" value="Genomic_DNA"/>
</dbReference>
<keyword evidence="3" id="KW-1185">Reference proteome</keyword>
<dbReference type="SUPFAM" id="SSF109604">
    <property type="entry name" value="HD-domain/PDEase-like"/>
    <property type="match status" value="1"/>
</dbReference>
<dbReference type="InterPro" id="IPR021812">
    <property type="entry name" value="DUF3391"/>
</dbReference>
<feature type="domain" description="HD-GYP" evidence="1">
    <location>
        <begin position="136"/>
        <end position="332"/>
    </location>
</feature>
<dbReference type="InterPro" id="IPR003607">
    <property type="entry name" value="HD/PDEase_dom"/>
</dbReference>
<dbReference type="PANTHER" id="PTHR43155:SF2">
    <property type="entry name" value="CYCLIC DI-GMP PHOSPHODIESTERASE PA4108"/>
    <property type="match status" value="1"/>
</dbReference>
<dbReference type="PANTHER" id="PTHR43155">
    <property type="entry name" value="CYCLIC DI-GMP PHOSPHODIESTERASE PA4108-RELATED"/>
    <property type="match status" value="1"/>
</dbReference>
<dbReference type="InterPro" id="IPR037522">
    <property type="entry name" value="HD_GYP_dom"/>
</dbReference>
<gene>
    <name evidence="2" type="ORF">KHX94_08290</name>
</gene>
<dbReference type="CDD" id="cd00077">
    <property type="entry name" value="HDc"/>
    <property type="match status" value="1"/>
</dbReference>
<dbReference type="Gene3D" id="1.10.3210.10">
    <property type="entry name" value="Hypothetical protein af1432"/>
    <property type="match status" value="1"/>
</dbReference>
<protein>
    <submittedName>
        <fullName evidence="2">HD-GYP domain-containing protein</fullName>
    </submittedName>
</protein>
<proteinExistence type="predicted"/>
<evidence type="ECO:0000259" key="1">
    <source>
        <dbReference type="PROSITE" id="PS51832"/>
    </source>
</evidence>
<evidence type="ECO:0000313" key="3">
    <source>
        <dbReference type="Proteomes" id="UP000676428"/>
    </source>
</evidence>
<sequence length="452" mass="50209">MTETLPKADLIKLPVSSLEIGMYVAAIENSEQVMVANAGRISNMELLVKLKSKGISFVWIDPARSSFTTDNSPAAAMVANNTINTNGTKNRELAQKQASELLHEAKGLVRKVLSETFEGKAIEVAKVEALAENMIESVMDNADAFKCVSALRSKDAYLLEHSVNVAVLLVTFGRYLALDRDMLRQLAVGGILHDVGKIKVDSNVLNKPGKLTPEEFEHMKLHQVYAIPIMSEAQGLSQVSKDVCLMHHEKLDGRGYPRGLKGEQLPLHGRMSCIVDIYDALTATRCYKEAMSPASAFKILLSLTPFHLDESLVYEFIRCIGVYPVGSLVELSDGRVGIVWETEDRDVLHPVVKCFYSNKHKHYTDVALVDLKKSELNIERGISPSSMAVDPTPFTRPDIVCRSRYTERACMLQARWFWRHDVKLESGTVAVIVAGVVSARSDLANPDHRWSR</sequence>
<dbReference type="PROSITE" id="PS51832">
    <property type="entry name" value="HD_GYP"/>
    <property type="match status" value="1"/>
</dbReference>
<dbReference type="SMART" id="SM00471">
    <property type="entry name" value="HDc"/>
    <property type="match status" value="1"/>
</dbReference>
<dbReference type="Pfam" id="PF11871">
    <property type="entry name" value="DUF3391"/>
    <property type="match status" value="1"/>
</dbReference>
<evidence type="ECO:0000313" key="2">
    <source>
        <dbReference type="EMBL" id="QVK24455.1"/>
    </source>
</evidence>
<dbReference type="Proteomes" id="UP000676428">
    <property type="component" value="Chromosome"/>
</dbReference>
<organism evidence="2 3">
    <name type="scientific">Shewanella dokdonensis</name>
    <dbReference type="NCBI Taxonomy" id="712036"/>
    <lineage>
        <taxon>Bacteria</taxon>
        <taxon>Pseudomonadati</taxon>
        <taxon>Pseudomonadota</taxon>
        <taxon>Gammaproteobacteria</taxon>
        <taxon>Alteromonadales</taxon>
        <taxon>Shewanellaceae</taxon>
        <taxon>Shewanella</taxon>
    </lineage>
</organism>
<accession>A0ABX8DJE7</accession>
<reference evidence="2 3" key="1">
    <citation type="journal article" date="2012" name="Int. J. Syst. Evol. Microbiol.">
        <title>Shewanella dokdonensis sp. nov., isolated from seawater.</title>
        <authorList>
            <person name="Sung H.R."/>
            <person name="Yoon J.H."/>
            <person name="Ghim S.Y."/>
        </authorList>
    </citation>
    <scope>NUCLEOTIDE SEQUENCE [LARGE SCALE GENOMIC DNA]</scope>
    <source>
        <strain evidence="2 3">DSM 23626</strain>
    </source>
</reference>